<accession>A0A484FGC7</accession>
<dbReference type="GO" id="GO:0008299">
    <property type="term" value="P:isoprenoid biosynthetic process"/>
    <property type="evidence" value="ECO:0007669"/>
    <property type="project" value="UniProtKB-ARBA"/>
</dbReference>
<dbReference type="OrthoDB" id="2861623at2759"/>
<evidence type="ECO:0000256" key="4">
    <source>
        <dbReference type="RuleBase" id="RU366034"/>
    </source>
</evidence>
<dbReference type="SFLD" id="SFLDS00005">
    <property type="entry name" value="Isoprenoid_Synthase_Type_I"/>
    <property type="match status" value="1"/>
</dbReference>
<comment type="cofactor">
    <cofactor evidence="1 4">
        <name>Mg(2+)</name>
        <dbReference type="ChEBI" id="CHEBI:18420"/>
    </cofactor>
</comment>
<dbReference type="InterPro" id="IPR008949">
    <property type="entry name" value="Isoprenoid_synthase_dom_sf"/>
</dbReference>
<dbReference type="Pfam" id="PF19086">
    <property type="entry name" value="Terpene_syn_C_2"/>
    <property type="match status" value="1"/>
</dbReference>
<feature type="region of interest" description="Disordered" evidence="5">
    <location>
        <begin position="1"/>
        <end position="20"/>
    </location>
</feature>
<reference evidence="7" key="2">
    <citation type="journal article" date="2019" name="Mol. Plant Microbe Interact.">
        <title>Genome sequence resources for four phytopathogenic fungi from the Colletotrichum orbiculare species complex.</title>
        <authorList>
            <person name="Gan P."/>
            <person name="Tsushima A."/>
            <person name="Narusaka M."/>
            <person name="Narusaka Y."/>
            <person name="Takano Y."/>
            <person name="Kubo Y."/>
            <person name="Shirasu K."/>
        </authorList>
    </citation>
    <scope>GENOME REANNOTATION</scope>
    <source>
        <strain evidence="7">104-T / ATCC 96160 / CBS 514.97 / LARS 414 / MAFF 240422</strain>
    </source>
</reference>
<reference evidence="7" key="1">
    <citation type="journal article" date="2013" name="New Phytol.">
        <title>Comparative genomic and transcriptomic analyses reveal the hemibiotrophic stage shift of Colletotrichum fungi.</title>
        <authorList>
            <person name="Gan P."/>
            <person name="Ikeda K."/>
            <person name="Irieda H."/>
            <person name="Narusaka M."/>
            <person name="O'Connell R.J."/>
            <person name="Narusaka Y."/>
            <person name="Takano Y."/>
            <person name="Kubo Y."/>
            <person name="Shirasu K."/>
        </authorList>
    </citation>
    <scope>NUCLEOTIDE SEQUENCE [LARGE SCALE GENOMIC DNA]</scope>
    <source>
        <strain evidence="7">104-T / ATCC 96160 / CBS 514.97 / LARS 414 / MAFF 240422</strain>
    </source>
</reference>
<dbReference type="SFLD" id="SFLDG01020">
    <property type="entry name" value="Terpene_Cyclase_Like_2"/>
    <property type="match status" value="1"/>
</dbReference>
<evidence type="ECO:0000256" key="3">
    <source>
        <dbReference type="ARBA" id="ARBA00022842"/>
    </source>
</evidence>
<feature type="compositionally biased region" description="Basic residues" evidence="5">
    <location>
        <begin position="1"/>
        <end position="10"/>
    </location>
</feature>
<comment type="similarity">
    <text evidence="2 4">Belongs to the terpene synthase family.</text>
</comment>
<organism evidence="6 7">
    <name type="scientific">Colletotrichum orbiculare (strain 104-T / ATCC 96160 / CBS 514.97 / LARS 414 / MAFF 240422)</name>
    <name type="common">Cucumber anthracnose fungus</name>
    <name type="synonym">Colletotrichum lagenarium</name>
    <dbReference type="NCBI Taxonomy" id="1213857"/>
    <lineage>
        <taxon>Eukaryota</taxon>
        <taxon>Fungi</taxon>
        <taxon>Dikarya</taxon>
        <taxon>Ascomycota</taxon>
        <taxon>Pezizomycotina</taxon>
        <taxon>Sordariomycetes</taxon>
        <taxon>Hypocreomycetidae</taxon>
        <taxon>Glomerellales</taxon>
        <taxon>Glomerellaceae</taxon>
        <taxon>Colletotrichum</taxon>
        <taxon>Colletotrichum orbiculare species complex</taxon>
    </lineage>
</organism>
<evidence type="ECO:0000256" key="1">
    <source>
        <dbReference type="ARBA" id="ARBA00001946"/>
    </source>
</evidence>
<dbReference type="Proteomes" id="UP000014480">
    <property type="component" value="Unassembled WGS sequence"/>
</dbReference>
<dbReference type="PANTHER" id="PTHR35201">
    <property type="entry name" value="TERPENE SYNTHASE"/>
    <property type="match status" value="1"/>
</dbReference>
<evidence type="ECO:0000313" key="7">
    <source>
        <dbReference type="Proteomes" id="UP000014480"/>
    </source>
</evidence>
<dbReference type="GO" id="GO:0046872">
    <property type="term" value="F:metal ion binding"/>
    <property type="evidence" value="ECO:0007669"/>
    <property type="project" value="UniProtKB-KW"/>
</dbReference>
<sequence>MLAIHQHRRPEKPVDKDVMPASAAFPDNGDVLVPEMFSSILSVTPVQNPHYDKVKQEAEAWIAETLDLNAKQAARNARADFTYLVSWWAPCCDAEALRTMVDWQHWAFPWDDQFDEGHLKEDLYGAAQNIIQMTSILDDCHPPVSRAEDPIAYAFQVNWRCIQKRASPALQHRYKSYMKHYMLGVLGQVNSRKLPVKALTIDEFLIFRRGTIGVMPCTVLVEYALGIEVPETIINHTSVKTCQEVAVDLVLLDNDVLSYKKDVLEGEELSVIGILRSQGYTLQEAMDEAGNMIEMCYRRWDEALEHMPSWGAELDIVVLAYLDGIRNIALGSLLWSFWTGRYFDKEEGDQLRKTRILRLGTGSKTSL</sequence>
<dbReference type="SUPFAM" id="SSF48576">
    <property type="entry name" value="Terpenoid synthases"/>
    <property type="match status" value="1"/>
</dbReference>
<dbReference type="GO" id="GO:0010333">
    <property type="term" value="F:terpene synthase activity"/>
    <property type="evidence" value="ECO:0007669"/>
    <property type="project" value="InterPro"/>
</dbReference>
<dbReference type="EMBL" id="AMCV02000031">
    <property type="protein sequence ID" value="TDZ17123.1"/>
    <property type="molecule type" value="Genomic_DNA"/>
</dbReference>
<dbReference type="PANTHER" id="PTHR35201:SF4">
    <property type="entry name" value="BETA-PINACENE SYNTHASE-RELATED"/>
    <property type="match status" value="1"/>
</dbReference>
<name>A0A484FGC7_COLOR</name>
<dbReference type="InterPro" id="IPR034686">
    <property type="entry name" value="Terpene_cyclase-like_2"/>
</dbReference>
<protein>
    <recommendedName>
        <fullName evidence="4">Terpene synthase</fullName>
        <ecNumber evidence="4">4.2.3.-</ecNumber>
    </recommendedName>
</protein>
<dbReference type="AlphaFoldDB" id="A0A484FGC7"/>
<comment type="caution">
    <text evidence="6">The sequence shown here is derived from an EMBL/GenBank/DDBJ whole genome shotgun (WGS) entry which is preliminary data.</text>
</comment>
<keyword evidence="4" id="KW-0479">Metal-binding</keyword>
<gene>
    <name evidence="6" type="primary">STC3</name>
    <name evidence="6" type="ORF">Cob_v009813</name>
</gene>
<dbReference type="Gene3D" id="1.10.600.10">
    <property type="entry name" value="Farnesyl Diphosphate Synthase"/>
    <property type="match status" value="1"/>
</dbReference>
<keyword evidence="3 4" id="KW-0460">Magnesium</keyword>
<evidence type="ECO:0000256" key="5">
    <source>
        <dbReference type="SAM" id="MobiDB-lite"/>
    </source>
</evidence>
<proteinExistence type="inferred from homology"/>
<keyword evidence="4" id="KW-0456">Lyase</keyword>
<keyword evidence="7" id="KW-1185">Reference proteome</keyword>
<dbReference type="STRING" id="1213857.A0A484FGC7"/>
<dbReference type="EC" id="4.2.3.-" evidence="4"/>
<evidence type="ECO:0000256" key="2">
    <source>
        <dbReference type="ARBA" id="ARBA00006333"/>
    </source>
</evidence>
<evidence type="ECO:0000313" key="6">
    <source>
        <dbReference type="EMBL" id="TDZ17123.1"/>
    </source>
</evidence>